<evidence type="ECO:0000313" key="3">
    <source>
        <dbReference type="Proteomes" id="UP000248161"/>
    </source>
</evidence>
<gene>
    <name evidence="2" type="ORF">CXX69_04195</name>
</gene>
<sequence length="173" mass="19515">MSTRDGLPDWVDERARRAGPPDREIRFRAAAKAIAESILRNRPSKGSPDCPVVVEGIKDERALRVLGFSGTIEKVNRGWDRSRLVAYLYGTYGTRNIIDRGPSLILLMDWDRTGGRIQTNLRDRLMALDVPVDEDLRRVLLRVMKPEGRTVESLAPHAKSLAPMIEEQLEARG</sequence>
<proteinExistence type="predicted"/>
<dbReference type="Gene3D" id="3.40.1360.10">
    <property type="match status" value="1"/>
</dbReference>
<protein>
    <recommendedName>
        <fullName evidence="4">Toprim domain-containing protein</fullName>
    </recommendedName>
</protein>
<feature type="region of interest" description="Disordered" evidence="1">
    <location>
        <begin position="1"/>
        <end position="20"/>
    </location>
</feature>
<name>A0A2V3HQU0_9ARCH</name>
<accession>A0A2V3HQU0</accession>
<evidence type="ECO:0000313" key="2">
    <source>
        <dbReference type="EMBL" id="PXF21415.1"/>
    </source>
</evidence>
<evidence type="ECO:0000256" key="1">
    <source>
        <dbReference type="SAM" id="MobiDB-lite"/>
    </source>
</evidence>
<feature type="compositionally biased region" description="Basic and acidic residues" evidence="1">
    <location>
        <begin position="11"/>
        <end position="20"/>
    </location>
</feature>
<dbReference type="Proteomes" id="UP000248161">
    <property type="component" value="Unassembled WGS sequence"/>
</dbReference>
<comment type="caution">
    <text evidence="2">The sequence shown here is derived from an EMBL/GenBank/DDBJ whole genome shotgun (WGS) entry which is preliminary data.</text>
</comment>
<reference evidence="2 3" key="1">
    <citation type="journal article" date="2015" name="Nat. Commun.">
        <title>Genomic and transcriptomic evidence for scavenging of diverse organic compounds by widespread deep-sea archaea.</title>
        <authorList>
            <person name="Li M."/>
            <person name="Baker B.J."/>
            <person name="Anantharaman K."/>
            <person name="Jain S."/>
            <person name="Breier J.A."/>
            <person name="Dick G.J."/>
        </authorList>
    </citation>
    <scope>NUCLEOTIDE SEQUENCE [LARGE SCALE GENOMIC DNA]</scope>
    <source>
        <strain evidence="2">Cayman_51_deep</strain>
    </source>
</reference>
<organism evidence="2 3">
    <name type="scientific">Candidatus Thalassarchaeum betae</name>
    <dbReference type="NCBI Taxonomy" id="2599289"/>
    <lineage>
        <taxon>Archaea</taxon>
        <taxon>Methanobacteriati</taxon>
        <taxon>Thermoplasmatota</taxon>
        <taxon>Candidatus Poseidoniia</taxon>
        <taxon>Candidatus Poseidoniales</taxon>
        <taxon>Candidatus Thalassarchaeaceae</taxon>
        <taxon>Candidatus Thalassarchaeum</taxon>
    </lineage>
</organism>
<evidence type="ECO:0008006" key="4">
    <source>
        <dbReference type="Google" id="ProtNLM"/>
    </source>
</evidence>
<dbReference type="AlphaFoldDB" id="A0A2V3HQU0"/>
<dbReference type="EMBL" id="PSPG01000008">
    <property type="protein sequence ID" value="PXF21415.1"/>
    <property type="molecule type" value="Genomic_DNA"/>
</dbReference>